<dbReference type="PROSITE" id="PS50026">
    <property type="entry name" value="EGF_3"/>
    <property type="match status" value="2"/>
</dbReference>
<keyword evidence="4 9" id="KW-0472">Membrane</keyword>
<evidence type="ECO:0000256" key="3">
    <source>
        <dbReference type="ARBA" id="ARBA00022989"/>
    </source>
</evidence>
<evidence type="ECO:0000256" key="7">
    <source>
        <dbReference type="PROSITE-ProRule" id="PRU00124"/>
    </source>
</evidence>
<feature type="domain" description="EGF-like" evidence="11">
    <location>
        <begin position="997"/>
        <end position="1038"/>
    </location>
</feature>
<evidence type="ECO:0000313" key="14">
    <source>
        <dbReference type="EMBL" id="CAF1423492.1"/>
    </source>
</evidence>
<evidence type="ECO:0000259" key="12">
    <source>
        <dbReference type="PROSITE" id="PS50262"/>
    </source>
</evidence>
<evidence type="ECO:0000256" key="10">
    <source>
        <dbReference type="SAM" id="SignalP"/>
    </source>
</evidence>
<dbReference type="Gene3D" id="1.20.1070.10">
    <property type="entry name" value="Rhodopsin 7-helix transmembrane proteins"/>
    <property type="match status" value="1"/>
</dbReference>
<dbReference type="InterPro" id="IPR017452">
    <property type="entry name" value="GPCR_Rhodpsn_7TM"/>
</dbReference>
<evidence type="ECO:0000259" key="11">
    <source>
        <dbReference type="PROSITE" id="PS50026"/>
    </source>
</evidence>
<dbReference type="GO" id="GO:0004930">
    <property type="term" value="F:G protein-coupled receptor activity"/>
    <property type="evidence" value="ECO:0007669"/>
    <property type="project" value="InterPro"/>
</dbReference>
<dbReference type="SMART" id="SM00192">
    <property type="entry name" value="LDLa"/>
    <property type="match status" value="5"/>
</dbReference>
<dbReference type="PRINTS" id="PR00261">
    <property type="entry name" value="LDLRECEPTOR"/>
</dbReference>
<gene>
    <name evidence="14" type="ORF">EDS130_LOCUS37672</name>
    <name evidence="13" type="ORF">XAT740_LOCUS32084</name>
</gene>
<comment type="caution">
    <text evidence="14">The sequence shown here is derived from an EMBL/GenBank/DDBJ whole genome shotgun (WGS) entry which is preliminary data.</text>
</comment>
<feature type="domain" description="G-protein coupled receptors family 1 profile" evidence="12">
    <location>
        <begin position="1281"/>
        <end position="1540"/>
    </location>
</feature>
<evidence type="ECO:0000256" key="6">
    <source>
        <dbReference type="PROSITE-ProRule" id="PRU00076"/>
    </source>
</evidence>
<comment type="subcellular location">
    <subcellularLocation>
        <location evidence="1">Membrane</location>
    </subcellularLocation>
</comment>
<dbReference type="EMBL" id="CAJNOJ010000376">
    <property type="protein sequence ID" value="CAF1423492.1"/>
    <property type="molecule type" value="Genomic_DNA"/>
</dbReference>
<evidence type="ECO:0000313" key="13">
    <source>
        <dbReference type="EMBL" id="CAF1362321.1"/>
    </source>
</evidence>
<evidence type="ECO:0000256" key="5">
    <source>
        <dbReference type="ARBA" id="ARBA00023157"/>
    </source>
</evidence>
<evidence type="ECO:0000313" key="15">
    <source>
        <dbReference type="Proteomes" id="UP000663828"/>
    </source>
</evidence>
<feature type="chain" id="PRO_5036228272" evidence="10">
    <location>
        <begin position="19"/>
        <end position="1567"/>
    </location>
</feature>
<feature type="disulfide bond" evidence="6">
    <location>
        <begin position="930"/>
        <end position="940"/>
    </location>
</feature>
<dbReference type="InterPro" id="IPR051830">
    <property type="entry name" value="NOTCH_homolog"/>
</dbReference>
<feature type="transmembrane region" description="Helical" evidence="9">
    <location>
        <begin position="1437"/>
        <end position="1463"/>
    </location>
</feature>
<organism evidence="14 16">
    <name type="scientific">Adineta ricciae</name>
    <name type="common">Rotifer</name>
    <dbReference type="NCBI Taxonomy" id="249248"/>
    <lineage>
        <taxon>Eukaryota</taxon>
        <taxon>Metazoa</taxon>
        <taxon>Spiralia</taxon>
        <taxon>Gnathifera</taxon>
        <taxon>Rotifera</taxon>
        <taxon>Eurotatoria</taxon>
        <taxon>Bdelloidea</taxon>
        <taxon>Adinetida</taxon>
        <taxon>Adinetidae</taxon>
        <taxon>Adineta</taxon>
    </lineage>
</organism>
<evidence type="ECO:0000256" key="8">
    <source>
        <dbReference type="SAM" id="MobiDB-lite"/>
    </source>
</evidence>
<dbReference type="SUPFAM" id="SSF57196">
    <property type="entry name" value="EGF/Laminin"/>
    <property type="match status" value="1"/>
</dbReference>
<comment type="caution">
    <text evidence="6">Lacks conserved residue(s) required for the propagation of feature annotation.</text>
</comment>
<feature type="disulfide bond" evidence="6">
    <location>
        <begin position="954"/>
        <end position="963"/>
    </location>
</feature>
<proteinExistence type="predicted"/>
<feature type="transmembrane region" description="Helical" evidence="9">
    <location>
        <begin position="1521"/>
        <end position="1542"/>
    </location>
</feature>
<name>A0A815MVJ4_ADIRI</name>
<dbReference type="InterPro" id="IPR002172">
    <property type="entry name" value="LDrepeatLR_classA_rpt"/>
</dbReference>
<dbReference type="GO" id="GO:0016020">
    <property type="term" value="C:membrane"/>
    <property type="evidence" value="ECO:0007669"/>
    <property type="project" value="UniProtKB-SubCell"/>
</dbReference>
<dbReference type="Proteomes" id="UP000663828">
    <property type="component" value="Unassembled WGS sequence"/>
</dbReference>
<feature type="signal peptide" evidence="10">
    <location>
        <begin position="1"/>
        <end position="18"/>
    </location>
</feature>
<dbReference type="SUPFAM" id="SSF81321">
    <property type="entry name" value="Family A G protein-coupled receptor-like"/>
    <property type="match status" value="1"/>
</dbReference>
<dbReference type="PANTHER" id="PTHR24033:SF151">
    <property type="entry name" value="NOTCH 2"/>
    <property type="match status" value="1"/>
</dbReference>
<reference evidence="14" key="1">
    <citation type="submission" date="2021-02" db="EMBL/GenBank/DDBJ databases">
        <authorList>
            <person name="Nowell W R."/>
        </authorList>
    </citation>
    <scope>NUCLEOTIDE SEQUENCE</scope>
</reference>
<dbReference type="PROSITE" id="PS50068">
    <property type="entry name" value="LDLRA_2"/>
    <property type="match status" value="2"/>
</dbReference>
<dbReference type="SUPFAM" id="SSF57424">
    <property type="entry name" value="LDL receptor-like module"/>
    <property type="match status" value="1"/>
</dbReference>
<dbReference type="PANTHER" id="PTHR24033">
    <property type="entry name" value="EGF-LIKE DOMAIN-CONTAINING PROTEIN"/>
    <property type="match status" value="1"/>
</dbReference>
<keyword evidence="2 9" id="KW-0812">Transmembrane</keyword>
<dbReference type="PROSITE" id="PS01186">
    <property type="entry name" value="EGF_2"/>
    <property type="match status" value="1"/>
</dbReference>
<dbReference type="InterPro" id="IPR000742">
    <property type="entry name" value="EGF"/>
</dbReference>
<dbReference type="EMBL" id="CAJNOR010002964">
    <property type="protein sequence ID" value="CAF1362321.1"/>
    <property type="molecule type" value="Genomic_DNA"/>
</dbReference>
<sequence length="1567" mass="180727">MEILHLLIFFTLFKGSIAQQSIYHSHQPVLSTFGFHCLYAYLIDDEQYRGTTTDITYHLIPYCRRPADDEELKSEFSAISSSNMYNSITFHDLYKSNVTVEQLLHWKAPIDLIEHYLAKSTDSTTVFYNCSLPWFGSRCQYRFANESASSFSDIVRLNFLTRLPIFDGAPTDFDVGTCYPFLPKCFPKPIPVCLDWRQICDGNVDCANGDDEQYCEALETNECPNDSYRCHYSGECVSFTFVQDERNNAECLDGTDETEIYTDASDSLGILCYTVPTFRCEERTSRFPHSFQCGDGQYIPFHRIDSLLTTECRNGRHIRFTRHGGDVSLSILNEVLKQFYNSTLSSMMLILNQTLTDPHAVYSIIACPSPGSKCLSKWFFKALLPPIFSTFYFLYLPDRLFQDFYYVVDPDFICVRTEKCPGLIRHATDIGLNSVGLACSSIDQLLNESLISTGIVHIALRELLSYCSTAANEQTCSHSSLFYCPLSKKCISKHRLADGISDCFFNEDETYSACQFNDLQRFICTSEPNKCLSPIALFNGRKECRDGEDELNEHQRDVLNGYVPVSLVCDNKLHPLLQSANETDETNCELWPCSNPYTQCDGYQHCRNLSDEYNCPRMQYTISEDKCSKTILTGLFCKRILNLMEEKFNAEIIYTEHNDSLQNITNKNVTKCPPLPTCFTLHTICNFYSPSTSTINPCMTTDTLFCFWEHLYWGSIFKTHICPFSLSSVNTKAQKESFFTPSRMGNFPSLSTTTTSKKNRSNIESPTKISPPNRNFENWYCNRGILVWFNHSQSRKCFCSPSYFGDRCQWQNQRVSLTLQLEYRTDAFINIVFQLVIMLLDEQRRITSYHEQILYIPKQDCGRKYNIYLLYPTKPKNLSANYFIHIDVFNKITLTYLASWHLPIPFPFLPVNRIASRFFIPTASIISKPCPLVCGEHGQCVQYANGNRLYFCQCEQGYSGLSCDIKHQCTCSSNSICLSSSICVCPVTQFGPRCYLNRSICRTNPCQNHGECVPVDDRIEFNKFICLCKQNFYGPVCEYHKNRIDIQFDNNKLNLMPFIYIHFITASEFQPHQQTTQLKKINIAQNFVTVYASYSFHLAFIELPDRTYYLIISKEKSIDAEHIQTNVVMNHRCPNLTQLTNSTFANDLFLHRVKFYPLLCQQNQNLKCFHDEKHMCICDLDRFSNCFTFNTSSSHDCQGENICEHGGQCFQDNSKCPVQSVCSCSECHYGTKCQFSTERFVFSLDSILTYHIQPNVSINQQLIIIKICIFITTIMLAFGLVNGLLSVTAFRMKGINKTGCNVYLLVSSWNSLALIIIFYAKFWHLLFAQMAAITNKLYLTANCILSDMLMNVLITSNDWLYGCVAIERVFTVSKGVKFNQVKSKTFAKWISLCVYLMTILTRIHDPLHRHLIDDTDVDQQRTWCIVQYSTAMKTLNLFITFFHFFVPFLINFISTFTIIILIARSRSTIQRQTTFKNHLKQQFHKFKHHLIALSVVFILTLPRLVISIISGCMKSSTDPWLLLLGYFMSFIPSMMTFVVFILTAQKYKQQFRTTIQQTVRQIRTRFT</sequence>
<dbReference type="OrthoDB" id="9991628at2759"/>
<keyword evidence="6" id="KW-0245">EGF-like domain</keyword>
<dbReference type="Proteomes" id="UP000663852">
    <property type="component" value="Unassembled WGS sequence"/>
</dbReference>
<dbReference type="InterPro" id="IPR000276">
    <property type="entry name" value="GPCR_Rhodpsn"/>
</dbReference>
<dbReference type="Gene3D" id="4.10.400.10">
    <property type="entry name" value="Low-density Lipoprotein Receptor"/>
    <property type="match status" value="1"/>
</dbReference>
<accession>A0A815MVJ4</accession>
<evidence type="ECO:0000256" key="9">
    <source>
        <dbReference type="SAM" id="Phobius"/>
    </source>
</evidence>
<dbReference type="Gene3D" id="2.10.25.10">
    <property type="entry name" value="Laminin"/>
    <property type="match status" value="1"/>
</dbReference>
<keyword evidence="10" id="KW-0732">Signal</keyword>
<feature type="disulfide bond" evidence="6">
    <location>
        <begin position="1028"/>
        <end position="1037"/>
    </location>
</feature>
<dbReference type="Pfam" id="PF00008">
    <property type="entry name" value="EGF"/>
    <property type="match status" value="1"/>
</dbReference>
<dbReference type="InterPro" id="IPR036055">
    <property type="entry name" value="LDL_receptor-like_sf"/>
</dbReference>
<protein>
    <submittedName>
        <fullName evidence="14">Uncharacterized protein</fullName>
    </submittedName>
</protein>
<evidence type="ECO:0000313" key="16">
    <source>
        <dbReference type="Proteomes" id="UP000663852"/>
    </source>
</evidence>
<dbReference type="CDD" id="cd00054">
    <property type="entry name" value="EGF_CA"/>
    <property type="match status" value="1"/>
</dbReference>
<feature type="disulfide bond" evidence="7">
    <location>
        <begin position="200"/>
        <end position="215"/>
    </location>
</feature>
<feature type="region of interest" description="Disordered" evidence="8">
    <location>
        <begin position="750"/>
        <end position="769"/>
    </location>
</feature>
<keyword evidence="15" id="KW-1185">Reference proteome</keyword>
<feature type="transmembrane region" description="Helical" evidence="9">
    <location>
        <begin position="1263"/>
        <end position="1290"/>
    </location>
</feature>
<dbReference type="CDD" id="cd00112">
    <property type="entry name" value="LDLa"/>
    <property type="match status" value="1"/>
</dbReference>
<dbReference type="Pfam" id="PF00001">
    <property type="entry name" value="7tm_1"/>
    <property type="match status" value="1"/>
</dbReference>
<dbReference type="SMART" id="SM00181">
    <property type="entry name" value="EGF"/>
    <property type="match status" value="3"/>
</dbReference>
<dbReference type="PROSITE" id="PS50262">
    <property type="entry name" value="G_PROTEIN_RECEP_F1_2"/>
    <property type="match status" value="1"/>
</dbReference>
<feature type="transmembrane region" description="Helical" evidence="9">
    <location>
        <begin position="1302"/>
        <end position="1320"/>
    </location>
</feature>
<feature type="domain" description="EGF-like" evidence="11">
    <location>
        <begin position="926"/>
        <end position="964"/>
    </location>
</feature>
<evidence type="ECO:0000256" key="4">
    <source>
        <dbReference type="ARBA" id="ARBA00023136"/>
    </source>
</evidence>
<keyword evidence="5 6" id="KW-1015">Disulfide bond</keyword>
<keyword evidence="3 9" id="KW-1133">Transmembrane helix</keyword>
<evidence type="ECO:0000256" key="1">
    <source>
        <dbReference type="ARBA" id="ARBA00004370"/>
    </source>
</evidence>
<dbReference type="PROSITE" id="PS00022">
    <property type="entry name" value="EGF_1"/>
    <property type="match status" value="2"/>
</dbReference>
<evidence type="ECO:0000256" key="2">
    <source>
        <dbReference type="ARBA" id="ARBA00022692"/>
    </source>
</evidence>
<feature type="transmembrane region" description="Helical" evidence="9">
    <location>
        <begin position="1490"/>
        <end position="1509"/>
    </location>
</feature>